<evidence type="ECO:0000313" key="1">
    <source>
        <dbReference type="EMBL" id="BBA47069.1"/>
    </source>
</evidence>
<accession>A0A286TA21</accession>
<evidence type="ECO:0000313" key="2">
    <source>
        <dbReference type="Proteomes" id="UP000262177"/>
    </source>
</evidence>
<dbReference type="EMBL" id="AP018131">
    <property type="protein sequence ID" value="BBA47069.1"/>
    <property type="molecule type" value="Genomic_DNA"/>
</dbReference>
<sequence length="82" mass="9154">MDETYAANRFYDELVKVPNWQSVPVEDAAQSVQRSQYPDRYADWTNLARTWAAGLTGENRRGCCVRAGAGAAFGRGHGWSDQ</sequence>
<dbReference type="AlphaFoldDB" id="A0A286TA21"/>
<dbReference type="Proteomes" id="UP000262177">
    <property type="component" value="Chromosome"/>
</dbReference>
<gene>
    <name evidence="1" type="ORF">BBJK_00024</name>
</gene>
<reference evidence="1 2" key="1">
    <citation type="journal article" date="2017" name="Biosci. Biotechnol. Biochem.">
        <title>Identification and characterization of a sulfoglycosidase from Bifidobacterium bifidum implicated in mucin glycan utilization.</title>
        <authorList>
            <person name="Katoh T."/>
            <person name="Maeshibu T."/>
            <person name="Kikkawa K."/>
            <person name="Gotoh A."/>
            <person name="Tomabechi Y."/>
            <person name="Nakamura M."/>
            <person name="Liao W.-H."/>
            <person name="Yamaguchi M."/>
            <person name="Ashida H."/>
            <person name="Yamamoto K."/>
            <person name="Katayama T."/>
        </authorList>
    </citation>
    <scope>NUCLEOTIDE SEQUENCE [LARGE SCALE GENOMIC DNA]</scope>
    <source>
        <strain evidence="1 2">JCM 7004</strain>
    </source>
</reference>
<proteinExistence type="predicted"/>
<organism evidence="1 2">
    <name type="scientific">Bifidobacterium bifidum LMG 13195</name>
    <dbReference type="NCBI Taxonomy" id="1207542"/>
    <lineage>
        <taxon>Bacteria</taxon>
        <taxon>Bacillati</taxon>
        <taxon>Actinomycetota</taxon>
        <taxon>Actinomycetes</taxon>
        <taxon>Bifidobacteriales</taxon>
        <taxon>Bifidobacteriaceae</taxon>
        <taxon>Bifidobacterium</taxon>
    </lineage>
</organism>
<protein>
    <submittedName>
        <fullName evidence="1">Uncharacterized protein</fullName>
    </submittedName>
</protein>
<name>A0A286TA21_BIFBI</name>